<gene>
    <name evidence="1" type="ORF">KL86PLE_110039</name>
</gene>
<protein>
    <submittedName>
        <fullName evidence="1">Uncharacterized protein</fullName>
    </submittedName>
</protein>
<dbReference type="AlphaFoldDB" id="A0A212L763"/>
<name>A0A212L763_9HYPH</name>
<proteinExistence type="predicted"/>
<sequence length="60" mass="7066">MFTPFIDALQKLRLKTNLNLDALTGSWPAALFWYRNILRAHKITGIKKSDRWKAPTFHRP</sequence>
<evidence type="ECO:0000313" key="1">
    <source>
        <dbReference type="EMBL" id="SCM73368.1"/>
    </source>
</evidence>
<reference evidence="1" key="1">
    <citation type="submission" date="2016-08" db="EMBL/GenBank/DDBJ databases">
        <authorList>
            <person name="Seilhamer J.J."/>
        </authorList>
    </citation>
    <scope>NUCLEOTIDE SEQUENCE</scope>
    <source>
        <strain evidence="1">86</strain>
    </source>
</reference>
<organism evidence="1">
    <name type="scientific">uncultured Pleomorphomonas sp</name>
    <dbReference type="NCBI Taxonomy" id="442121"/>
    <lineage>
        <taxon>Bacteria</taxon>
        <taxon>Pseudomonadati</taxon>
        <taxon>Pseudomonadota</taxon>
        <taxon>Alphaproteobacteria</taxon>
        <taxon>Hyphomicrobiales</taxon>
        <taxon>Pleomorphomonadaceae</taxon>
        <taxon>Pleomorphomonas</taxon>
        <taxon>environmental samples</taxon>
    </lineage>
</organism>
<accession>A0A212L763</accession>
<dbReference type="EMBL" id="FMJD01000003">
    <property type="protein sequence ID" value="SCM73368.1"/>
    <property type="molecule type" value="Genomic_DNA"/>
</dbReference>